<name>A0ABX4H4B1_9BACT</name>
<accession>A0ABX4H4B1</accession>
<comment type="caution">
    <text evidence="4">The sequence shown here is derived from an EMBL/GenBank/DDBJ whole genome shotgun (WGS) entry which is preliminary data.</text>
</comment>
<gene>
    <name evidence="4" type="ORF">CJF60_03225</name>
</gene>
<evidence type="ECO:0000313" key="5">
    <source>
        <dbReference type="Proteomes" id="UP000217033"/>
    </source>
</evidence>
<dbReference type="InterPro" id="IPR058660">
    <property type="entry name" value="WHD_DnaB"/>
</dbReference>
<dbReference type="InterPro" id="IPR006343">
    <property type="entry name" value="DnaB/C_C"/>
</dbReference>
<reference evidence="4" key="1">
    <citation type="submission" date="2017-08" db="EMBL/GenBank/DDBJ databases">
        <authorList>
            <person name="Alvarez-Ponce D."/>
            <person name="Weitzman C.L."/>
            <person name="Tillett R.L."/>
            <person name="Sandmeier F.C."/>
            <person name="Tracy C.R."/>
        </authorList>
    </citation>
    <scope>NUCLEOTIDE SEQUENCE [LARGE SCALE GENOMIC DNA]</scope>
    <source>
        <strain evidence="4">PS6</strain>
    </source>
</reference>
<dbReference type="Pfam" id="PF07261">
    <property type="entry name" value="DnaB_2"/>
    <property type="match status" value="1"/>
</dbReference>
<proteinExistence type="inferred from homology"/>
<evidence type="ECO:0000259" key="3">
    <source>
        <dbReference type="Pfam" id="PF25888"/>
    </source>
</evidence>
<dbReference type="EMBL" id="NQMN01000002">
    <property type="protein sequence ID" value="PAF54726.1"/>
    <property type="molecule type" value="Genomic_DNA"/>
</dbReference>
<feature type="domain" description="DnaB/C C-terminal" evidence="2">
    <location>
        <begin position="207"/>
        <end position="263"/>
    </location>
</feature>
<comment type="similarity">
    <text evidence="1">Belongs to the DnaB/DnaD family.</text>
</comment>
<protein>
    <recommendedName>
        <fullName evidence="6">DnaD domain-containing protein</fullName>
    </recommendedName>
</protein>
<evidence type="ECO:0000256" key="1">
    <source>
        <dbReference type="ARBA" id="ARBA00093462"/>
    </source>
</evidence>
<keyword evidence="5" id="KW-1185">Reference proteome</keyword>
<feature type="domain" description="Replicative helicase loading/DNA remodeling protein DnaB N-terminal winged helix" evidence="3">
    <location>
        <begin position="5"/>
        <end position="179"/>
    </location>
</feature>
<organism evidence="4 5">
    <name type="scientific">Mycoplasmopsis agassizii</name>
    <dbReference type="NCBI Taxonomy" id="33922"/>
    <lineage>
        <taxon>Bacteria</taxon>
        <taxon>Bacillati</taxon>
        <taxon>Mycoplasmatota</taxon>
        <taxon>Mycoplasmoidales</taxon>
        <taxon>Metamycoplasmataceae</taxon>
        <taxon>Mycoplasmopsis</taxon>
    </lineage>
</organism>
<evidence type="ECO:0000259" key="2">
    <source>
        <dbReference type="Pfam" id="PF07261"/>
    </source>
</evidence>
<evidence type="ECO:0008006" key="6">
    <source>
        <dbReference type="Google" id="ProtNLM"/>
    </source>
</evidence>
<dbReference type="Proteomes" id="UP000217033">
    <property type="component" value="Unassembled WGS sequence"/>
</dbReference>
<sequence length="329" mass="38680">MKYDNFVIQLYEEYSEKDFRNLRILYLPIIGFETAMLLQLLADHHKVSKQFNYSLDRFLMSNFISINKFEEMLAQLQACGLVVAKNNDAKHFTLFYLAKINNSEEFFSNKILSSYLLKKVGQNRFNEIKSYFVKEELFDESEFTIESKSFSEVFGKVTINEKAFASEQTLTLELNNQIFHSNEEAAFKLNTEQFIYYLQGHVADQNLIKLIKTWMLKSRQNIINLVINYVWKRDGKIIERKIEKIINDLANRGLNTFEDVKSHFSNILFDTKRSLSKNIGEKSFSPNANHKLNHNISNTDDLEIKNQKSNILDDDRQAAFTRFLENFSK</sequence>
<evidence type="ECO:0000313" key="4">
    <source>
        <dbReference type="EMBL" id="PAF54726.1"/>
    </source>
</evidence>
<dbReference type="Pfam" id="PF25888">
    <property type="entry name" value="WHD_DnaB"/>
    <property type="match status" value="1"/>
</dbReference>
<dbReference type="RefSeq" id="WP_084231944.1">
    <property type="nucleotide sequence ID" value="NZ_FWXE01000002.1"/>
</dbReference>